<dbReference type="Proteomes" id="UP000662747">
    <property type="component" value="Chromosome"/>
</dbReference>
<evidence type="ECO:0000313" key="3">
    <source>
        <dbReference type="Proteomes" id="UP000662747"/>
    </source>
</evidence>
<proteinExistence type="predicted"/>
<accession>A0ABX7NR32</accession>
<dbReference type="EMBL" id="CP071090">
    <property type="protein sequence ID" value="QSQ20020.1"/>
    <property type="molecule type" value="Genomic_DNA"/>
</dbReference>
<evidence type="ECO:0000313" key="2">
    <source>
        <dbReference type="EMBL" id="QSQ20020.1"/>
    </source>
</evidence>
<dbReference type="PROSITE" id="PS51257">
    <property type="entry name" value="PROKAR_LIPOPROTEIN"/>
    <property type="match status" value="1"/>
</dbReference>
<gene>
    <name evidence="2" type="ORF">JY651_32715</name>
</gene>
<dbReference type="RefSeq" id="WP_206721601.1">
    <property type="nucleotide sequence ID" value="NZ_CP071090.1"/>
</dbReference>
<sequence>MKKALLLPCLLLIAACGGAEVATEESAPSGTSTPLLASQEEAVIQPAFWYTCTLPCRPGYCVTSSIYYPDCAPYGSTTRYTCTPCGTDPVAP</sequence>
<name>A0ABX7NR32_9BACT</name>
<feature type="chain" id="PRO_5045698324" description="Lipoprotein" evidence="1">
    <location>
        <begin position="22"/>
        <end position="92"/>
    </location>
</feature>
<reference evidence="2 3" key="1">
    <citation type="submission" date="2021-02" db="EMBL/GenBank/DDBJ databases">
        <title>De Novo genome assembly of isolated myxobacteria.</title>
        <authorList>
            <person name="Stevens D.C."/>
        </authorList>
    </citation>
    <scope>NUCLEOTIDE SEQUENCE [LARGE SCALE GENOMIC DNA]</scope>
    <source>
        <strain evidence="3">SCPEA02</strain>
    </source>
</reference>
<organism evidence="2 3">
    <name type="scientific">Pyxidicoccus parkwayensis</name>
    <dbReference type="NCBI Taxonomy" id="2813578"/>
    <lineage>
        <taxon>Bacteria</taxon>
        <taxon>Pseudomonadati</taxon>
        <taxon>Myxococcota</taxon>
        <taxon>Myxococcia</taxon>
        <taxon>Myxococcales</taxon>
        <taxon>Cystobacterineae</taxon>
        <taxon>Myxococcaceae</taxon>
        <taxon>Pyxidicoccus</taxon>
    </lineage>
</organism>
<keyword evidence="3" id="KW-1185">Reference proteome</keyword>
<keyword evidence="1" id="KW-0732">Signal</keyword>
<evidence type="ECO:0000256" key="1">
    <source>
        <dbReference type="SAM" id="SignalP"/>
    </source>
</evidence>
<evidence type="ECO:0008006" key="4">
    <source>
        <dbReference type="Google" id="ProtNLM"/>
    </source>
</evidence>
<protein>
    <recommendedName>
        <fullName evidence="4">Lipoprotein</fullName>
    </recommendedName>
</protein>
<feature type="signal peptide" evidence="1">
    <location>
        <begin position="1"/>
        <end position="21"/>
    </location>
</feature>